<dbReference type="RefSeq" id="WP_394849254.1">
    <property type="nucleotide sequence ID" value="NZ_CP089982.1"/>
</dbReference>
<name>A0ABZ2KIZ6_9BACT</name>
<gene>
    <name evidence="2" type="ORF">LZC95_17630</name>
</gene>
<protein>
    <submittedName>
        <fullName evidence="2">Uncharacterized protein</fullName>
    </submittedName>
</protein>
<organism evidence="2 3">
    <name type="scientific">Pendulispora brunnea</name>
    <dbReference type="NCBI Taxonomy" id="2905690"/>
    <lineage>
        <taxon>Bacteria</taxon>
        <taxon>Pseudomonadati</taxon>
        <taxon>Myxococcota</taxon>
        <taxon>Myxococcia</taxon>
        <taxon>Myxococcales</taxon>
        <taxon>Sorangiineae</taxon>
        <taxon>Pendulisporaceae</taxon>
        <taxon>Pendulispora</taxon>
    </lineage>
</organism>
<dbReference type="EMBL" id="CP089982">
    <property type="protein sequence ID" value="WXA98640.1"/>
    <property type="molecule type" value="Genomic_DNA"/>
</dbReference>
<dbReference type="Proteomes" id="UP001379533">
    <property type="component" value="Chromosome"/>
</dbReference>
<feature type="region of interest" description="Disordered" evidence="1">
    <location>
        <begin position="1"/>
        <end position="59"/>
    </location>
</feature>
<proteinExistence type="predicted"/>
<reference evidence="2 3" key="1">
    <citation type="submission" date="2021-12" db="EMBL/GenBank/DDBJ databases">
        <title>Discovery of the Pendulisporaceae a myxobacterial family with distinct sporulation behavior and unique specialized metabolism.</title>
        <authorList>
            <person name="Garcia R."/>
            <person name="Popoff A."/>
            <person name="Bader C.D."/>
            <person name="Loehr J."/>
            <person name="Walesch S."/>
            <person name="Walt C."/>
            <person name="Boldt J."/>
            <person name="Bunk B."/>
            <person name="Haeckl F.J.F.P.J."/>
            <person name="Gunesch A.P."/>
            <person name="Birkelbach J."/>
            <person name="Nuebel U."/>
            <person name="Pietschmann T."/>
            <person name="Bach T."/>
            <person name="Mueller R."/>
        </authorList>
    </citation>
    <scope>NUCLEOTIDE SEQUENCE [LARGE SCALE GENOMIC DNA]</scope>
    <source>
        <strain evidence="2 3">MSr12523</strain>
    </source>
</reference>
<feature type="compositionally biased region" description="Basic and acidic residues" evidence="1">
    <location>
        <begin position="24"/>
        <end position="33"/>
    </location>
</feature>
<evidence type="ECO:0000313" key="3">
    <source>
        <dbReference type="Proteomes" id="UP001379533"/>
    </source>
</evidence>
<keyword evidence="3" id="KW-1185">Reference proteome</keyword>
<evidence type="ECO:0000256" key="1">
    <source>
        <dbReference type="SAM" id="MobiDB-lite"/>
    </source>
</evidence>
<accession>A0ABZ2KIZ6</accession>
<sequence length="128" mass="14153">MVGPRPVRVECSTCGSHHNFRPRAPGDKGEPTVRSRASGISSPRPARVSGAARAEQAKVSREQTWEKAIAGRGVSDFRRYNVAQTFQEGDLIRHAKFGDGVVTRVLDPRKVEVLFRDEPRTLAQGMIE</sequence>
<evidence type="ECO:0000313" key="2">
    <source>
        <dbReference type="EMBL" id="WXA98640.1"/>
    </source>
</evidence>